<keyword evidence="4" id="KW-0676">Redox-active center</keyword>
<organism evidence="6 7">
    <name type="scientific">Alkalisalibacterium limincola</name>
    <dbReference type="NCBI Taxonomy" id="2699169"/>
    <lineage>
        <taxon>Bacteria</taxon>
        <taxon>Pseudomonadati</taxon>
        <taxon>Pseudomonadota</taxon>
        <taxon>Gammaproteobacteria</taxon>
        <taxon>Lysobacterales</taxon>
        <taxon>Lysobacteraceae</taxon>
        <taxon>Alkalisalibacterium</taxon>
    </lineage>
</organism>
<accession>A0A5C8KNJ9</accession>
<evidence type="ECO:0000313" key="6">
    <source>
        <dbReference type="EMBL" id="TXK62537.1"/>
    </source>
</evidence>
<dbReference type="PANTHER" id="PTHR45663:SF11">
    <property type="entry name" value="GEO12009P1"/>
    <property type="match status" value="1"/>
</dbReference>
<dbReference type="Proteomes" id="UP000321248">
    <property type="component" value="Unassembled WGS sequence"/>
</dbReference>
<feature type="domain" description="Thioredoxin" evidence="5">
    <location>
        <begin position="34"/>
        <end position="145"/>
    </location>
</feature>
<dbReference type="InterPro" id="IPR036249">
    <property type="entry name" value="Thioredoxin-like_sf"/>
</dbReference>
<dbReference type="PANTHER" id="PTHR45663">
    <property type="entry name" value="GEO12009P1"/>
    <property type="match status" value="1"/>
</dbReference>
<evidence type="ECO:0000256" key="4">
    <source>
        <dbReference type="ARBA" id="ARBA00023284"/>
    </source>
</evidence>
<dbReference type="SUPFAM" id="SSF52833">
    <property type="entry name" value="Thioredoxin-like"/>
    <property type="match status" value="1"/>
</dbReference>
<proteinExistence type="predicted"/>
<protein>
    <submittedName>
        <fullName evidence="6">Thioredoxin TrxC</fullName>
    </submittedName>
</protein>
<keyword evidence="7" id="KW-1185">Reference proteome</keyword>
<dbReference type="AlphaFoldDB" id="A0A5C8KNJ9"/>
<dbReference type="Gene3D" id="3.40.30.10">
    <property type="entry name" value="Glutaredoxin"/>
    <property type="match status" value="1"/>
</dbReference>
<dbReference type="Gene3D" id="2.30.30.380">
    <property type="entry name" value="Zn-finger domain of Sec23/24"/>
    <property type="match status" value="1"/>
</dbReference>
<dbReference type="InterPro" id="IPR013766">
    <property type="entry name" value="Thioredoxin_domain"/>
</dbReference>
<keyword evidence="2" id="KW-0249">Electron transport</keyword>
<dbReference type="CDD" id="cd02947">
    <property type="entry name" value="TRX_family"/>
    <property type="match status" value="1"/>
</dbReference>
<dbReference type="PROSITE" id="PS51352">
    <property type="entry name" value="THIOREDOXIN_2"/>
    <property type="match status" value="1"/>
</dbReference>
<dbReference type="PROSITE" id="PS00194">
    <property type="entry name" value="THIOREDOXIN_1"/>
    <property type="match status" value="1"/>
</dbReference>
<dbReference type="NCBIfam" id="NF008229">
    <property type="entry name" value="PRK10996.1"/>
    <property type="match status" value="1"/>
</dbReference>
<keyword evidence="3" id="KW-1015">Disulfide bond</keyword>
<dbReference type="GO" id="GO:0005829">
    <property type="term" value="C:cytosol"/>
    <property type="evidence" value="ECO:0007669"/>
    <property type="project" value="TreeGrafter"/>
</dbReference>
<evidence type="ECO:0000259" key="5">
    <source>
        <dbReference type="PROSITE" id="PS51352"/>
    </source>
</evidence>
<evidence type="ECO:0000256" key="1">
    <source>
        <dbReference type="ARBA" id="ARBA00022448"/>
    </source>
</evidence>
<dbReference type="InterPro" id="IPR017937">
    <property type="entry name" value="Thioredoxin_CS"/>
</dbReference>
<dbReference type="Pfam" id="PF00085">
    <property type="entry name" value="Thioredoxin"/>
    <property type="match status" value="1"/>
</dbReference>
<keyword evidence="1" id="KW-0813">Transport</keyword>
<evidence type="ECO:0000256" key="2">
    <source>
        <dbReference type="ARBA" id="ARBA00022982"/>
    </source>
</evidence>
<dbReference type="GO" id="GO:0015035">
    <property type="term" value="F:protein-disulfide reductase activity"/>
    <property type="evidence" value="ECO:0007669"/>
    <property type="project" value="TreeGrafter"/>
</dbReference>
<dbReference type="GO" id="GO:0045454">
    <property type="term" value="P:cell redox homeostasis"/>
    <property type="evidence" value="ECO:0007669"/>
    <property type="project" value="TreeGrafter"/>
</dbReference>
<gene>
    <name evidence="6" type="primary">trxC</name>
    <name evidence="6" type="ORF">FU658_07155</name>
</gene>
<evidence type="ECO:0000256" key="3">
    <source>
        <dbReference type="ARBA" id="ARBA00023157"/>
    </source>
</evidence>
<reference evidence="6 7" key="1">
    <citation type="submission" date="2019-08" db="EMBL/GenBank/DDBJ databases">
        <authorList>
            <person name="Karlyshev A.V."/>
        </authorList>
    </citation>
    <scope>NUCLEOTIDE SEQUENCE [LARGE SCALE GENOMIC DNA]</scope>
    <source>
        <strain evidence="6 7">Alg18-2.2</strain>
    </source>
</reference>
<sequence length="150" mass="16289">MTGNVQLACPRCHTLNRVPAGRLSQGPVCGRCKHLLFAGEPVVLGVDSVGAHLDRSELPLLVDFWAPWCGPCRVMAPQFQEAARHLEPSVRLAKVDTQSEPTLGQRHAIRSIPTMVLFDRGRELARVSGALPATEIVRWTQGQLAGHGKG</sequence>
<name>A0A5C8KNJ9_9GAMM</name>
<dbReference type="EMBL" id="VRTS01000004">
    <property type="protein sequence ID" value="TXK62537.1"/>
    <property type="molecule type" value="Genomic_DNA"/>
</dbReference>
<dbReference type="OrthoDB" id="9790390at2"/>
<dbReference type="InterPro" id="IPR049299">
    <property type="entry name" value="Thio2_N"/>
</dbReference>
<dbReference type="RefSeq" id="WP_147891459.1">
    <property type="nucleotide sequence ID" value="NZ_VRTS01000004.1"/>
</dbReference>
<comment type="caution">
    <text evidence="6">The sequence shown here is derived from an EMBL/GenBank/DDBJ whole genome shotgun (WGS) entry which is preliminary data.</text>
</comment>
<dbReference type="Pfam" id="PF21352">
    <property type="entry name" value="Zn_ribbon_Thio2"/>
    <property type="match status" value="1"/>
</dbReference>
<evidence type="ECO:0000313" key="7">
    <source>
        <dbReference type="Proteomes" id="UP000321248"/>
    </source>
</evidence>
<dbReference type="PRINTS" id="PR00421">
    <property type="entry name" value="THIOREDOXIN"/>
</dbReference>